<dbReference type="VEuPathDB" id="FungiDB:H257_09885"/>
<accession>W4GA32</accession>
<evidence type="ECO:0000313" key="1">
    <source>
        <dbReference type="EMBL" id="ETV75924.1"/>
    </source>
</evidence>
<dbReference type="RefSeq" id="XP_009834566.1">
    <property type="nucleotide sequence ID" value="XM_009836264.1"/>
</dbReference>
<dbReference type="AlphaFoldDB" id="W4GA32"/>
<sequence>MASKRPFTVRALHGTTRTKVVAIATLQTPPPEVLTGADEEEIASIVAFAASKEDNYFNAMVERSNTNAHEASPSEMSEADMMAINHRATKTTILDKTTPMKSMQIQHRTTRHFARRQKYVASYTTKLQQLMRPSGWFSNDPSSASNWVITISNGSVSVISLSWSLACMARFLALIWWAQSVQGCLSPSQARCMTC</sequence>
<protein>
    <submittedName>
        <fullName evidence="1">Uncharacterized protein</fullName>
    </submittedName>
</protein>
<reference evidence="1" key="1">
    <citation type="submission" date="2013-12" db="EMBL/GenBank/DDBJ databases">
        <title>The Genome Sequence of Aphanomyces astaci APO3.</title>
        <authorList>
            <consortium name="The Broad Institute Genomics Platform"/>
            <person name="Russ C."/>
            <person name="Tyler B."/>
            <person name="van West P."/>
            <person name="Dieguez-Uribeondo J."/>
            <person name="Young S.K."/>
            <person name="Zeng Q."/>
            <person name="Gargeya S."/>
            <person name="Fitzgerald M."/>
            <person name="Abouelleil A."/>
            <person name="Alvarado L."/>
            <person name="Chapman S.B."/>
            <person name="Gainer-Dewar J."/>
            <person name="Goldberg J."/>
            <person name="Griggs A."/>
            <person name="Gujja S."/>
            <person name="Hansen M."/>
            <person name="Howarth C."/>
            <person name="Imamovic A."/>
            <person name="Ireland A."/>
            <person name="Larimer J."/>
            <person name="McCowan C."/>
            <person name="Murphy C."/>
            <person name="Pearson M."/>
            <person name="Poon T.W."/>
            <person name="Priest M."/>
            <person name="Roberts A."/>
            <person name="Saif S."/>
            <person name="Shea T."/>
            <person name="Sykes S."/>
            <person name="Wortman J."/>
            <person name="Nusbaum C."/>
            <person name="Birren B."/>
        </authorList>
    </citation>
    <scope>NUCLEOTIDE SEQUENCE [LARGE SCALE GENOMIC DNA]</scope>
    <source>
        <strain evidence="1">APO3</strain>
    </source>
</reference>
<dbReference type="GeneID" id="20811881"/>
<name>W4GA32_APHAT</name>
<organism evidence="1">
    <name type="scientific">Aphanomyces astaci</name>
    <name type="common">Crayfish plague agent</name>
    <dbReference type="NCBI Taxonomy" id="112090"/>
    <lineage>
        <taxon>Eukaryota</taxon>
        <taxon>Sar</taxon>
        <taxon>Stramenopiles</taxon>
        <taxon>Oomycota</taxon>
        <taxon>Saprolegniomycetes</taxon>
        <taxon>Saprolegniales</taxon>
        <taxon>Verrucalvaceae</taxon>
        <taxon>Aphanomyces</taxon>
    </lineage>
</organism>
<proteinExistence type="predicted"/>
<dbReference type="EMBL" id="KI913138">
    <property type="protein sequence ID" value="ETV75924.1"/>
    <property type="molecule type" value="Genomic_DNA"/>
</dbReference>
<gene>
    <name evidence="1" type="ORF">H257_09885</name>
</gene>